<evidence type="ECO:0000313" key="2">
    <source>
        <dbReference type="EMBL" id="CAE8617852.1"/>
    </source>
</evidence>
<evidence type="ECO:0000256" key="1">
    <source>
        <dbReference type="SAM" id="MobiDB-lite"/>
    </source>
</evidence>
<accession>A0A813FV06</accession>
<evidence type="ECO:0000313" key="3">
    <source>
        <dbReference type="Proteomes" id="UP000654075"/>
    </source>
</evidence>
<reference evidence="2" key="1">
    <citation type="submission" date="2021-02" db="EMBL/GenBank/DDBJ databases">
        <authorList>
            <person name="Dougan E. K."/>
            <person name="Rhodes N."/>
            <person name="Thang M."/>
            <person name="Chan C."/>
        </authorList>
    </citation>
    <scope>NUCLEOTIDE SEQUENCE</scope>
</reference>
<feature type="region of interest" description="Disordered" evidence="1">
    <location>
        <begin position="1"/>
        <end position="52"/>
    </location>
</feature>
<protein>
    <submittedName>
        <fullName evidence="2">Uncharacterized protein</fullName>
    </submittedName>
</protein>
<feature type="non-terminal residue" evidence="2">
    <location>
        <position position="102"/>
    </location>
</feature>
<comment type="caution">
    <text evidence="2">The sequence shown here is derived from an EMBL/GenBank/DDBJ whole genome shotgun (WGS) entry which is preliminary data.</text>
</comment>
<gene>
    <name evidence="2" type="ORF">PGLA1383_LOCUS35509</name>
</gene>
<name>A0A813FV06_POLGL</name>
<feature type="compositionally biased region" description="Basic and acidic residues" evidence="1">
    <location>
        <begin position="8"/>
        <end position="21"/>
    </location>
</feature>
<dbReference type="Proteomes" id="UP000654075">
    <property type="component" value="Unassembled WGS sequence"/>
</dbReference>
<proteinExistence type="predicted"/>
<keyword evidence="3" id="KW-1185">Reference proteome</keyword>
<sequence>MNLGDPSELEHATPEVGEHFHWPRSASSSSSQQPEGHVGLPEAAGADDVQPDQLNMMCEEETPLPLCPECHQVCVRCAGAFRARRATAASSGSSTWERVSQA</sequence>
<dbReference type="AlphaFoldDB" id="A0A813FV06"/>
<organism evidence="2 3">
    <name type="scientific">Polarella glacialis</name>
    <name type="common">Dinoflagellate</name>
    <dbReference type="NCBI Taxonomy" id="89957"/>
    <lineage>
        <taxon>Eukaryota</taxon>
        <taxon>Sar</taxon>
        <taxon>Alveolata</taxon>
        <taxon>Dinophyceae</taxon>
        <taxon>Suessiales</taxon>
        <taxon>Suessiaceae</taxon>
        <taxon>Polarella</taxon>
    </lineage>
</organism>
<dbReference type="EMBL" id="CAJNNV010026300">
    <property type="protein sequence ID" value="CAE8617852.1"/>
    <property type="molecule type" value="Genomic_DNA"/>
</dbReference>